<dbReference type="SUPFAM" id="SSF54373">
    <property type="entry name" value="FAD-linked reductases, C-terminal domain"/>
    <property type="match status" value="1"/>
</dbReference>
<dbReference type="AlphaFoldDB" id="A0A1C7MH65"/>
<dbReference type="STRING" id="5627.A0A1C7MH65"/>
<comment type="caution">
    <text evidence="4">The sequence shown here is derived from an EMBL/GenBank/DDBJ whole genome shotgun (WGS) entry which is preliminary data.</text>
</comment>
<protein>
    <submittedName>
        <fullName evidence="4">L-sorbose 1-dehydrogenase</fullName>
    </submittedName>
</protein>
<evidence type="ECO:0000256" key="2">
    <source>
        <dbReference type="ARBA" id="ARBA00010790"/>
    </source>
</evidence>
<dbReference type="PANTHER" id="PTHR11552:SF219">
    <property type="entry name" value="GLUCOSE-METHANOL-CHOLINE OXIDOREDUCTASE N-TERMINAL DOMAIN-CONTAINING PROTEIN"/>
    <property type="match status" value="1"/>
</dbReference>
<dbReference type="Pfam" id="PF05199">
    <property type="entry name" value="GMC_oxred_C"/>
    <property type="match status" value="1"/>
</dbReference>
<name>A0A1C7MH65_GRIFR</name>
<dbReference type="EMBL" id="LUGG01000003">
    <property type="protein sequence ID" value="OBZ76180.1"/>
    <property type="molecule type" value="Genomic_DNA"/>
</dbReference>
<dbReference type="InterPro" id="IPR036188">
    <property type="entry name" value="FAD/NAD-bd_sf"/>
</dbReference>
<dbReference type="SUPFAM" id="SSF51905">
    <property type="entry name" value="FAD/NAD(P)-binding domain"/>
    <property type="match status" value="1"/>
</dbReference>
<comment type="cofactor">
    <cofactor evidence="1">
        <name>FAD</name>
        <dbReference type="ChEBI" id="CHEBI:57692"/>
    </cofactor>
</comment>
<dbReference type="InterPro" id="IPR007867">
    <property type="entry name" value="GMC_OxRtase_C"/>
</dbReference>
<dbReference type="GO" id="GO:0050660">
    <property type="term" value="F:flavin adenine dinucleotide binding"/>
    <property type="evidence" value="ECO:0007669"/>
    <property type="project" value="InterPro"/>
</dbReference>
<evidence type="ECO:0000313" key="5">
    <source>
        <dbReference type="Proteomes" id="UP000092993"/>
    </source>
</evidence>
<dbReference type="PROSITE" id="PS00624">
    <property type="entry name" value="GMC_OXRED_2"/>
    <property type="match status" value="1"/>
</dbReference>
<dbReference type="Gene3D" id="3.30.560.10">
    <property type="entry name" value="Glucose Oxidase, domain 3"/>
    <property type="match status" value="1"/>
</dbReference>
<gene>
    <name evidence="4" type="primary">SDH_0</name>
    <name evidence="4" type="ORF">A0H81_03219</name>
</gene>
<keyword evidence="5" id="KW-1185">Reference proteome</keyword>
<dbReference type="Proteomes" id="UP000092993">
    <property type="component" value="Unassembled WGS sequence"/>
</dbReference>
<sequence>MARDQRGTRRVTFVTTRVCSFLTGQSLVAHAFTDPAHFGPNFLPDMESIPNQLLPATVLYVAYYIKGLGFWCVLVDSRRNGPIFPHLHLPPMWLTESYPTFPIQTVTSSVPQEGSDLKHVISYDYIVVGGGTAGCVLASRLSERSGTTVLLVERGEVVDSWLSRVPLLSIYHRSRAASSPAYIWKRTLLDSRSQPGTVNLVSGKVLGGTSLENQRKCAGRRGWSWEDVLPYFIKSERSLTHGDRLHRGSTGPWQNQRHNETQFQSIAQVLKACTAIGIPYLTEPNVPDAPAISAMHIDVTVDGAGRRDSTFDAFLPQHIAKARNSWLKVCTGAVVRSVQIEKNQDGLHAAGIWVEDESKADNKTYYAQARREVILCSGSFGSPQLLLLSGIGPAHHLREQQIRILKDLSGVGEHLQDHFGCTVAWRCPKQDSIRIIEDNVFVAIRELFKYLVRGEGLFLSPLPEAIIFASSRLLDEDGCTVIQDPADLDPYNPRNIPDIEIMPIPHNASHFELDWGNDGMFSMLVVLLRPKSKGTVRLHSNDPRVRPDCDLAFLEDPDDIRVMRAGVNSRCGSLGKCVSWGIHSATCLCRKARMTLRWTHSSERAV</sequence>
<organism evidence="4 5">
    <name type="scientific">Grifola frondosa</name>
    <name type="common">Maitake</name>
    <name type="synonym">Polyporus frondosus</name>
    <dbReference type="NCBI Taxonomy" id="5627"/>
    <lineage>
        <taxon>Eukaryota</taxon>
        <taxon>Fungi</taxon>
        <taxon>Dikarya</taxon>
        <taxon>Basidiomycota</taxon>
        <taxon>Agaricomycotina</taxon>
        <taxon>Agaricomycetes</taxon>
        <taxon>Polyporales</taxon>
        <taxon>Grifolaceae</taxon>
        <taxon>Grifola</taxon>
    </lineage>
</organism>
<proteinExistence type="inferred from homology"/>
<evidence type="ECO:0000313" key="4">
    <source>
        <dbReference type="EMBL" id="OBZ76180.1"/>
    </source>
</evidence>
<dbReference type="InterPro" id="IPR000172">
    <property type="entry name" value="GMC_OxRdtase_N"/>
</dbReference>
<comment type="similarity">
    <text evidence="2">Belongs to the GMC oxidoreductase family.</text>
</comment>
<dbReference type="Gene3D" id="3.50.50.60">
    <property type="entry name" value="FAD/NAD(P)-binding domain"/>
    <property type="match status" value="1"/>
</dbReference>
<dbReference type="OrthoDB" id="269227at2759"/>
<dbReference type="PANTHER" id="PTHR11552">
    <property type="entry name" value="GLUCOSE-METHANOL-CHOLINE GMC OXIDOREDUCTASE"/>
    <property type="match status" value="1"/>
</dbReference>
<evidence type="ECO:0000259" key="3">
    <source>
        <dbReference type="PROSITE" id="PS00624"/>
    </source>
</evidence>
<dbReference type="InterPro" id="IPR012132">
    <property type="entry name" value="GMC_OxRdtase"/>
</dbReference>
<dbReference type="OMA" id="SKINAMM"/>
<accession>A0A1C7MH65</accession>
<dbReference type="Pfam" id="PF00732">
    <property type="entry name" value="GMC_oxred_N"/>
    <property type="match status" value="1"/>
</dbReference>
<reference evidence="4 5" key="1">
    <citation type="submission" date="2016-03" db="EMBL/GenBank/DDBJ databases">
        <title>Whole genome sequencing of Grifola frondosa 9006-11.</title>
        <authorList>
            <person name="Min B."/>
            <person name="Park H."/>
            <person name="Kim J.-G."/>
            <person name="Cho H."/>
            <person name="Oh Y.-L."/>
            <person name="Kong W.-S."/>
            <person name="Choi I.-G."/>
        </authorList>
    </citation>
    <scope>NUCLEOTIDE SEQUENCE [LARGE SCALE GENOMIC DNA]</scope>
    <source>
        <strain evidence="4 5">9006-11</strain>
    </source>
</reference>
<feature type="domain" description="Glucose-methanol-choline oxidoreductase N-terminal" evidence="3">
    <location>
        <begin position="378"/>
        <end position="392"/>
    </location>
</feature>
<evidence type="ECO:0000256" key="1">
    <source>
        <dbReference type="ARBA" id="ARBA00001974"/>
    </source>
</evidence>
<dbReference type="GO" id="GO:0016614">
    <property type="term" value="F:oxidoreductase activity, acting on CH-OH group of donors"/>
    <property type="evidence" value="ECO:0007669"/>
    <property type="project" value="InterPro"/>
</dbReference>